<feature type="compositionally biased region" description="Polar residues" evidence="6">
    <location>
        <begin position="90"/>
        <end position="103"/>
    </location>
</feature>
<evidence type="ECO:0000256" key="4">
    <source>
        <dbReference type="ARBA" id="ARBA00022574"/>
    </source>
</evidence>
<dbReference type="GO" id="GO:0031087">
    <property type="term" value="P:deadenylation-independent decapping of nuclear-transcribed mRNA"/>
    <property type="evidence" value="ECO:0007669"/>
    <property type="project" value="InterPro"/>
</dbReference>
<feature type="domain" description="EDC4-like protein pdc1 beta-propeller" evidence="7">
    <location>
        <begin position="533"/>
        <end position="864"/>
    </location>
</feature>
<evidence type="ECO:0000256" key="2">
    <source>
        <dbReference type="ARBA" id="ARBA00009639"/>
    </source>
</evidence>
<dbReference type="EMBL" id="JACCJB010000018">
    <property type="protein sequence ID" value="KAF6219893.1"/>
    <property type="molecule type" value="Genomic_DNA"/>
</dbReference>
<feature type="compositionally biased region" description="Basic and acidic residues" evidence="6">
    <location>
        <begin position="1015"/>
        <end position="1027"/>
    </location>
</feature>
<dbReference type="InterPro" id="IPR055393">
    <property type="entry name" value="Beta-prop_EDC4L"/>
</dbReference>
<protein>
    <recommendedName>
        <fullName evidence="7">EDC4-like protein pdc1 beta-propeller domain-containing protein</fullName>
    </recommendedName>
</protein>
<dbReference type="Proteomes" id="UP000593566">
    <property type="component" value="Unassembled WGS sequence"/>
</dbReference>
<feature type="compositionally biased region" description="Polar residues" evidence="6">
    <location>
        <begin position="1072"/>
        <end position="1087"/>
    </location>
</feature>
<feature type="compositionally biased region" description="Low complexity" evidence="6">
    <location>
        <begin position="45"/>
        <end position="55"/>
    </location>
</feature>
<evidence type="ECO:0000256" key="3">
    <source>
        <dbReference type="ARBA" id="ARBA00022490"/>
    </source>
</evidence>
<evidence type="ECO:0000259" key="7">
    <source>
        <dbReference type="Pfam" id="PF24106"/>
    </source>
</evidence>
<organism evidence="8 9">
    <name type="scientific">Letharia lupina</name>
    <dbReference type="NCBI Taxonomy" id="560253"/>
    <lineage>
        <taxon>Eukaryota</taxon>
        <taxon>Fungi</taxon>
        <taxon>Dikarya</taxon>
        <taxon>Ascomycota</taxon>
        <taxon>Pezizomycotina</taxon>
        <taxon>Lecanoromycetes</taxon>
        <taxon>OSLEUM clade</taxon>
        <taxon>Lecanoromycetidae</taxon>
        <taxon>Lecanorales</taxon>
        <taxon>Lecanorineae</taxon>
        <taxon>Parmeliaceae</taxon>
        <taxon>Letharia</taxon>
    </lineage>
</organism>
<evidence type="ECO:0000256" key="6">
    <source>
        <dbReference type="SAM" id="MobiDB-lite"/>
    </source>
</evidence>
<name>A0A8H6CAS1_9LECA</name>
<reference evidence="8 9" key="1">
    <citation type="journal article" date="2020" name="Genomics">
        <title>Complete, high-quality genomes from long-read metagenomic sequencing of two wolf lichen thalli reveals enigmatic genome architecture.</title>
        <authorList>
            <person name="McKenzie S.K."/>
            <person name="Walston R.F."/>
            <person name="Allen J.L."/>
        </authorList>
    </citation>
    <scope>NUCLEOTIDE SEQUENCE [LARGE SCALE GENOMIC DNA]</scope>
    <source>
        <strain evidence="8">WasteWater1</strain>
    </source>
</reference>
<evidence type="ECO:0000313" key="8">
    <source>
        <dbReference type="EMBL" id="KAF6219893.1"/>
    </source>
</evidence>
<dbReference type="InterPro" id="IPR036322">
    <property type="entry name" value="WD40_repeat_dom_sf"/>
</dbReference>
<accession>A0A8H6CAS1</accession>
<feature type="region of interest" description="Disordered" evidence="6">
    <location>
        <begin position="1364"/>
        <end position="1387"/>
    </location>
</feature>
<feature type="region of interest" description="Disordered" evidence="6">
    <location>
        <begin position="1"/>
        <end position="163"/>
    </location>
</feature>
<gene>
    <name evidence="8" type="ORF">HO133_003718</name>
</gene>
<feature type="compositionally biased region" description="Polar residues" evidence="6">
    <location>
        <begin position="1107"/>
        <end position="1118"/>
    </location>
</feature>
<dbReference type="Pfam" id="PF24106">
    <property type="entry name" value="Beta-prop_EDC4L"/>
    <property type="match status" value="1"/>
</dbReference>
<keyword evidence="5" id="KW-0677">Repeat</keyword>
<feature type="compositionally biased region" description="Low complexity" evidence="6">
    <location>
        <begin position="133"/>
        <end position="147"/>
    </location>
</feature>
<evidence type="ECO:0000256" key="1">
    <source>
        <dbReference type="ARBA" id="ARBA00004201"/>
    </source>
</evidence>
<dbReference type="InterPro" id="IPR015943">
    <property type="entry name" value="WD40/YVTN_repeat-like_dom_sf"/>
</dbReference>
<dbReference type="FunFam" id="2.130.10.10:FF:000817">
    <property type="entry name" value="WGS project CABT00000000 data, contig 2.15"/>
    <property type="match status" value="1"/>
</dbReference>
<feature type="compositionally biased region" description="Polar residues" evidence="6">
    <location>
        <begin position="30"/>
        <end position="40"/>
    </location>
</feature>
<feature type="compositionally biased region" description="Polar residues" evidence="6">
    <location>
        <begin position="242"/>
        <end position="255"/>
    </location>
</feature>
<evidence type="ECO:0000256" key="5">
    <source>
        <dbReference type="ARBA" id="ARBA00022737"/>
    </source>
</evidence>
<dbReference type="GO" id="GO:0000932">
    <property type="term" value="C:P-body"/>
    <property type="evidence" value="ECO:0007669"/>
    <property type="project" value="UniProtKB-SubCell"/>
</dbReference>
<feature type="compositionally biased region" description="Low complexity" evidence="6">
    <location>
        <begin position="1377"/>
        <end position="1386"/>
    </location>
</feature>
<dbReference type="Gene3D" id="1.10.220.100">
    <property type="entry name" value="conserved c-terminal region of ge- 1"/>
    <property type="match status" value="1"/>
</dbReference>
<dbReference type="Gene3D" id="2.130.10.10">
    <property type="entry name" value="YVTN repeat-like/Quinoprotein amine dehydrogenase"/>
    <property type="match status" value="1"/>
</dbReference>
<sequence>MSTSGADPASNLPGLFANLRANHANHANHGQTAPHQSSPQGADHQPYSAAAATPSSPQPQPQPHSQISHQSGIMSPNFSSAFVPPHSRASGVNANVSRNTTPARTPVPPGSQSNSGQLTNPLLNLLKFGSNTASPQASPLQQPAAPSRPEYGSASTHSVHGRGISASDLVASFTGGKSTTSTQREKILATSSINHQDALLRLLNQTTSRADAAHQKLSESTDATTNQLSEDLAGSSLEDQHQSVLDTKSSVSGRNESPIRFFGSNENTTPTPFEPQDIPKAEPSQKTGPIFTYVNPFENLAASSPRGVNPKVSPNGDIHKRKIKSSSPAAVHASSRRKLTPSAKDVLQSIETSTPPPLDDGRSQIEALVGIGAPSKDVEKDAETVAQALHEVGSQVDRQVESALARAEEKTEGKERGTDIKQEELEDEQQAKLDGLVHDAAVEVKKELDKAENQGALEESMPASMAEAVKEVIDEAAQGKGADEWESAEGEGNANKANPNRVIQVHQFPMRPFVSIDLVQKEPASLPIREDSIVNIARFKKDFDQADRTLGTATNEYIVYGMPKNGGIRIIQQDNGNSSLIYSKTQDRIFNIGISSAHPGSPLRGTQTVIATGVSGTVYWTAIARPGEELTQDDMEKQGLIIPPVPNQLDSTSGGQLKTRAKKSSRHPEFFAIGRGKSIYIVLTAHAQKSSLVNKEAVLDTDKYFAERNLKVTTGKAGKDFTFSEDDSTIVTLDKAGKLRIWDIRELTDEANAGASMITPIEVKAPMLSFSTAHSTEKSWPTSVLFVDKLRPYTKGIALRYIIVGMKQNHTLQLWDLCLGKAVQELSFPHEKETDAICSVTYHPASGIITVGHPTRNSIYFIHLSAPKYNLPSMSQAKFVQRLANKDSSLPKAEATAIMSGMREYSFESKGQLRSVELVPSSGEPARAVEDEEDPLLFELYVMHSKGVTCLGIKKEDLGWSSDSRVLHSIDAEQAGEIVIKELREPSAISASEPSSTSMNGEVLATSSPAKPKTPSKEIAKSERAATEDGQAAPNNAEKVDKKKSKRNGAIEPISRPAAPSPAPESYASAAQRASTPTPQVAPSVTKETSRPSSLKDDSREAPDTVPASTGDKSTRSIANGESISLGISGEFLDKELKKIEVGVSNEFNKVFRRELETLYRRFAEDKRVQDAGGAAKQDAMLRLVSSTLSDNVEKSLSRIILKNIQDSVVPSVADVTSASLVDVLPTVVAKHVNEAMQSVMKSALPEAIGRTMQNPNLLRSISEHITKALTGHVEREFTTTLHNVIVPNFTNLAVTVAQKVSDDTERRVREQLQQAELQHRDDSVKIDQLTDLVRGLSETVHTMAAAQSDFQLEILKLQQKAAQEGQNLARRPSPSPSESASMHISPEQEELEAIAASMQEGHFEDATVMWLQSNQQVALFDNLFVSCNPGYLGQASPLVILSVGAAVTTSLATNVMERLSWLETVFHSVNPRDPDIRDVVGKILEILSQRLEGEYMRIAEEEPQNPALRKIPGLARQAHQEDWLDLRFQFKSPTMAILPSLGVVDYNNSIPQDQRRWG</sequence>
<comment type="similarity">
    <text evidence="2">Belongs to the WD repeat EDC4 family.</text>
</comment>
<feature type="region of interest" description="Disordered" evidence="6">
    <location>
        <begin position="986"/>
        <end position="1118"/>
    </location>
</feature>
<comment type="caution">
    <text evidence="8">The sequence shown here is derived from an EMBL/GenBank/DDBJ whole genome shotgun (WGS) entry which is preliminary data.</text>
</comment>
<feature type="region of interest" description="Disordered" evidence="6">
    <location>
        <begin position="233"/>
        <end position="288"/>
    </location>
</feature>
<dbReference type="SUPFAM" id="SSF50978">
    <property type="entry name" value="WD40 repeat-like"/>
    <property type="match status" value="1"/>
</dbReference>
<feature type="compositionally biased region" description="Low complexity" evidence="6">
    <location>
        <begin position="986"/>
        <end position="998"/>
    </location>
</feature>
<dbReference type="InterPro" id="IPR044938">
    <property type="entry name" value="EDC4_C_sf"/>
</dbReference>
<feature type="region of interest" description="Disordered" evidence="6">
    <location>
        <begin position="302"/>
        <end position="362"/>
    </location>
</feature>
<proteinExistence type="inferred from homology"/>
<keyword evidence="9" id="KW-1185">Reference proteome</keyword>
<dbReference type="PANTHER" id="PTHR15598:SF5">
    <property type="entry name" value="ENHANCER OF MRNA-DECAPPING PROTEIN 4"/>
    <property type="match status" value="1"/>
</dbReference>
<dbReference type="GeneID" id="59332129"/>
<comment type="subcellular location">
    <subcellularLocation>
        <location evidence="1">Cytoplasm</location>
        <location evidence="1">P-body</location>
    </subcellularLocation>
</comment>
<feature type="region of interest" description="Disordered" evidence="6">
    <location>
        <begin position="406"/>
        <end position="425"/>
    </location>
</feature>
<keyword evidence="4" id="KW-0853">WD repeat</keyword>
<dbReference type="InterPro" id="IPR045152">
    <property type="entry name" value="EDC4-like"/>
</dbReference>
<evidence type="ECO:0000313" key="9">
    <source>
        <dbReference type="Proteomes" id="UP000593566"/>
    </source>
</evidence>
<dbReference type="RefSeq" id="XP_037149328.1">
    <property type="nucleotide sequence ID" value="XM_037294640.1"/>
</dbReference>
<feature type="compositionally biased region" description="Basic and acidic residues" evidence="6">
    <location>
        <begin position="1088"/>
        <end position="1103"/>
    </location>
</feature>
<feature type="compositionally biased region" description="Low complexity" evidence="6">
    <location>
        <begin position="1050"/>
        <end position="1071"/>
    </location>
</feature>
<keyword evidence="3" id="KW-0963">Cytoplasm</keyword>
<dbReference type="PANTHER" id="PTHR15598">
    <property type="entry name" value="ENHANCER OF MRNA-DECAPPING PROTEIN 4"/>
    <property type="match status" value="1"/>
</dbReference>
<feature type="compositionally biased region" description="Polar residues" evidence="6">
    <location>
        <begin position="110"/>
        <end position="122"/>
    </location>
</feature>